<feature type="compositionally biased region" description="Acidic residues" evidence="1">
    <location>
        <begin position="99"/>
        <end position="121"/>
    </location>
</feature>
<proteinExistence type="predicted"/>
<evidence type="ECO:0000256" key="1">
    <source>
        <dbReference type="SAM" id="MobiDB-lite"/>
    </source>
</evidence>
<evidence type="ECO:0000256" key="2">
    <source>
        <dbReference type="SAM" id="Phobius"/>
    </source>
</evidence>
<protein>
    <submittedName>
        <fullName evidence="3">Uncharacterized protein</fullName>
    </submittedName>
</protein>
<accession>X1PYD2</accession>
<name>X1PYD2_9ZZZZ</name>
<organism evidence="3">
    <name type="scientific">marine sediment metagenome</name>
    <dbReference type="NCBI Taxonomy" id="412755"/>
    <lineage>
        <taxon>unclassified sequences</taxon>
        <taxon>metagenomes</taxon>
        <taxon>ecological metagenomes</taxon>
    </lineage>
</organism>
<comment type="caution">
    <text evidence="3">The sequence shown here is derived from an EMBL/GenBank/DDBJ whole genome shotgun (WGS) entry which is preliminary data.</text>
</comment>
<reference evidence="3" key="1">
    <citation type="journal article" date="2014" name="Front. Microbiol.">
        <title>High frequency of phylogenetically diverse reductive dehalogenase-homologous genes in deep subseafloor sedimentary metagenomes.</title>
        <authorList>
            <person name="Kawai M."/>
            <person name="Futagami T."/>
            <person name="Toyoda A."/>
            <person name="Takaki Y."/>
            <person name="Nishi S."/>
            <person name="Hori S."/>
            <person name="Arai W."/>
            <person name="Tsubouchi T."/>
            <person name="Morono Y."/>
            <person name="Uchiyama I."/>
            <person name="Ito T."/>
            <person name="Fujiyama A."/>
            <person name="Inagaki F."/>
            <person name="Takami H."/>
        </authorList>
    </citation>
    <scope>NUCLEOTIDE SEQUENCE</scope>
    <source>
        <strain evidence="3">Expedition CK06-06</strain>
    </source>
</reference>
<dbReference type="AlphaFoldDB" id="X1PYD2"/>
<sequence length="167" mass="18647">MPYKLGPAGATFDPPLIFTWNYDPDTLPEGTAWLVIVYYDEETGEWVELPCTVDPVNHIITASVAHFTTFAIIGTVPPMPPLPPPVEPEPPEVVPVEPPPEEPVELEEPEEPEVVEPEEPIEPEKPEVIEPEKPSYLWAYILGGVFAAGGIALFGLWRRKRKKEEND</sequence>
<dbReference type="EMBL" id="BARV01030664">
    <property type="protein sequence ID" value="GAI43875.1"/>
    <property type="molecule type" value="Genomic_DNA"/>
</dbReference>
<keyword evidence="2" id="KW-0812">Transmembrane</keyword>
<feature type="compositionally biased region" description="Pro residues" evidence="1">
    <location>
        <begin position="81"/>
        <end position="98"/>
    </location>
</feature>
<evidence type="ECO:0000313" key="3">
    <source>
        <dbReference type="EMBL" id="GAI43875.1"/>
    </source>
</evidence>
<keyword evidence="2" id="KW-1133">Transmembrane helix</keyword>
<keyword evidence="2" id="KW-0472">Membrane</keyword>
<gene>
    <name evidence="3" type="ORF">S06H3_48664</name>
</gene>
<feature type="transmembrane region" description="Helical" evidence="2">
    <location>
        <begin position="137"/>
        <end position="157"/>
    </location>
</feature>
<feature type="region of interest" description="Disordered" evidence="1">
    <location>
        <begin position="81"/>
        <end position="128"/>
    </location>
</feature>